<keyword evidence="4" id="KW-1003">Cell membrane</keyword>
<protein>
    <submittedName>
        <fullName evidence="14">Sodium/solute symporter</fullName>
    </submittedName>
</protein>
<dbReference type="InterPro" id="IPR001734">
    <property type="entry name" value="Na/solute_symporter"/>
</dbReference>
<dbReference type="GO" id="GO:0005886">
    <property type="term" value="C:plasma membrane"/>
    <property type="evidence" value="ECO:0007669"/>
    <property type="project" value="UniProtKB-SubCell"/>
</dbReference>
<evidence type="ECO:0000256" key="11">
    <source>
        <dbReference type="RuleBase" id="RU362091"/>
    </source>
</evidence>
<feature type="transmembrane region" description="Helical" evidence="13">
    <location>
        <begin position="530"/>
        <end position="550"/>
    </location>
</feature>
<feature type="transmembrane region" description="Helical" evidence="13">
    <location>
        <begin position="208"/>
        <end position="228"/>
    </location>
</feature>
<feature type="transmembrane region" description="Helical" evidence="13">
    <location>
        <begin position="69"/>
        <end position="89"/>
    </location>
</feature>
<dbReference type="NCBIfam" id="TIGR00813">
    <property type="entry name" value="sss"/>
    <property type="match status" value="1"/>
</dbReference>
<dbReference type="PROSITE" id="PS50283">
    <property type="entry name" value="NA_SOLUT_SYMP_3"/>
    <property type="match status" value="1"/>
</dbReference>
<reference evidence="14" key="1">
    <citation type="journal article" date="2017" name="Parasit. Vectors">
        <title>Sialotranscriptomics of Rhipicephalus zambeziensis reveals intricate expression profiles of secretory proteins and suggests tight temporal transcriptional regulation during blood-feeding.</title>
        <authorList>
            <person name="de Castro M.H."/>
            <person name="de Klerk D."/>
            <person name="Pienaar R."/>
            <person name="Rees D.J.G."/>
            <person name="Mans B.J."/>
        </authorList>
    </citation>
    <scope>NUCLEOTIDE SEQUENCE</scope>
    <source>
        <tissue evidence="14">Salivary glands</tissue>
    </source>
</reference>
<evidence type="ECO:0000256" key="7">
    <source>
        <dbReference type="ARBA" id="ARBA00023053"/>
    </source>
</evidence>
<feature type="transmembrane region" description="Helical" evidence="13">
    <location>
        <begin position="295"/>
        <end position="320"/>
    </location>
</feature>
<feature type="transmembrane region" description="Helical" evidence="13">
    <location>
        <begin position="356"/>
        <end position="389"/>
    </location>
</feature>
<feature type="transmembrane region" description="Helical" evidence="13">
    <location>
        <begin position="146"/>
        <end position="166"/>
    </location>
</feature>
<evidence type="ECO:0000313" key="14">
    <source>
        <dbReference type="EMBL" id="MAA23051.1"/>
    </source>
</evidence>
<evidence type="ECO:0000256" key="12">
    <source>
        <dbReference type="SAM" id="MobiDB-lite"/>
    </source>
</evidence>
<organism evidence="14">
    <name type="scientific">Rhipicephalus zambeziensis</name>
    <dbReference type="NCBI Taxonomy" id="60191"/>
    <lineage>
        <taxon>Eukaryota</taxon>
        <taxon>Metazoa</taxon>
        <taxon>Ecdysozoa</taxon>
        <taxon>Arthropoda</taxon>
        <taxon>Chelicerata</taxon>
        <taxon>Arachnida</taxon>
        <taxon>Acari</taxon>
        <taxon>Parasitiformes</taxon>
        <taxon>Ixodida</taxon>
        <taxon>Ixodoidea</taxon>
        <taxon>Ixodidae</taxon>
        <taxon>Rhipicephalinae</taxon>
        <taxon>Rhipicephalus</taxon>
        <taxon>Rhipicephalus</taxon>
    </lineage>
</organism>
<feature type="transmembrane region" description="Helical" evidence="13">
    <location>
        <begin position="178"/>
        <end position="196"/>
    </location>
</feature>
<evidence type="ECO:0000256" key="13">
    <source>
        <dbReference type="SAM" id="Phobius"/>
    </source>
</evidence>
<evidence type="ECO:0000256" key="9">
    <source>
        <dbReference type="ARBA" id="ARBA00023136"/>
    </source>
</evidence>
<dbReference type="Pfam" id="PF00474">
    <property type="entry name" value="SSF"/>
    <property type="match status" value="1"/>
</dbReference>
<feature type="transmembrane region" description="Helical" evidence="13">
    <location>
        <begin position="401"/>
        <end position="420"/>
    </location>
</feature>
<feature type="transmembrane region" description="Helical" evidence="13">
    <location>
        <begin position="26"/>
        <end position="48"/>
    </location>
</feature>
<comment type="similarity">
    <text evidence="2 11">Belongs to the sodium:solute symporter (SSF) (TC 2.A.21) family.</text>
</comment>
<dbReference type="GO" id="GO:0006814">
    <property type="term" value="P:sodium ion transport"/>
    <property type="evidence" value="ECO:0007669"/>
    <property type="project" value="UniProtKB-KW"/>
</dbReference>
<proteinExistence type="inferred from homology"/>
<name>A0A224Z6X0_9ACAR</name>
<feature type="transmembrane region" description="Helical" evidence="13">
    <location>
        <begin position="459"/>
        <end position="479"/>
    </location>
</feature>
<keyword evidence="7" id="KW-0915">Sodium</keyword>
<feature type="transmembrane region" description="Helical" evidence="13">
    <location>
        <begin position="426"/>
        <end position="447"/>
    </location>
</feature>
<evidence type="ECO:0000256" key="2">
    <source>
        <dbReference type="ARBA" id="ARBA00006434"/>
    </source>
</evidence>
<keyword evidence="10" id="KW-0739">Sodium transport</keyword>
<evidence type="ECO:0000256" key="6">
    <source>
        <dbReference type="ARBA" id="ARBA00022989"/>
    </source>
</evidence>
<dbReference type="InterPro" id="IPR051163">
    <property type="entry name" value="Sodium:Solute_Symporter_SSF"/>
</dbReference>
<accession>A0A224Z6X0</accession>
<evidence type="ECO:0000256" key="1">
    <source>
        <dbReference type="ARBA" id="ARBA00004651"/>
    </source>
</evidence>
<evidence type="ECO:0000256" key="10">
    <source>
        <dbReference type="ARBA" id="ARBA00023201"/>
    </source>
</evidence>
<keyword evidence="5 13" id="KW-0812">Transmembrane</keyword>
<keyword evidence="6 13" id="KW-1133">Transmembrane helix</keyword>
<keyword evidence="9 13" id="KW-0472">Membrane</keyword>
<evidence type="ECO:0000256" key="3">
    <source>
        <dbReference type="ARBA" id="ARBA00022448"/>
    </source>
</evidence>
<feature type="transmembrane region" description="Helical" evidence="13">
    <location>
        <begin position="101"/>
        <end position="125"/>
    </location>
</feature>
<dbReference type="GO" id="GO:0015293">
    <property type="term" value="F:symporter activity"/>
    <property type="evidence" value="ECO:0007669"/>
    <property type="project" value="TreeGrafter"/>
</dbReference>
<feature type="region of interest" description="Disordered" evidence="12">
    <location>
        <begin position="639"/>
        <end position="664"/>
    </location>
</feature>
<dbReference type="CDD" id="cd11492">
    <property type="entry name" value="SLC5sbd_NIS-SMVT"/>
    <property type="match status" value="1"/>
</dbReference>
<dbReference type="PANTHER" id="PTHR42985:SF40">
    <property type="entry name" value="LD47995P-RELATED"/>
    <property type="match status" value="1"/>
</dbReference>
<sequence length="664" mass="71583">MESVAYQASTLLHFPSSRELLARFTYYDYAVFVCMLAMSGSLGLWSAWHDSRSDAKSGISLLLNGERRLPAVPVGASLMASFISAAYLLGNAAEVYRNGTLYMMTFVSYALSLAVTAHLFMPVYYRLEVMTAYEYLELRFNRTVRMAAVILYMFEMTIYIAISLYAPALALSQLTGMTLWSAVVAIGLVCTVYTSVGGIKAVVLTDTFQAVVTVVAMVVVIALGMYQLGGLRTVWKTSLSGGRVQFDVIDPNPTVHYTVWGLAFGSFFTNTASYATNHMMVLRYLTVPTLSKAKFVVWFNFPLLCTVLSLSSLAGLLVYVKYASCDPVAAHQISTEDQLLPYFVMDVLGKMTGVPGLFVAGIFAASLSSISSGVNALSAVSYVDIIAIIKPDIPDKIGAKIIVALGVFFGLLTIGLVAIASRMGNVLAASQVITSSIGGPLLGLFTLGMFIPFGNSKGAIAGLIVSLGFSLWINLGQFVTSMALPGPPPSMDGCPVEVKNASSAVLFDGTTVLKEPSGGVLPDIYALSSLWYSMLAWFALLVVAVPVSYFTSSSSSTDTMNPKLICQVGDVVFWFAPEKFRRHLRFNVGKDYVEPEKPSATPEKRASAPQVVFDCEKKAEKKKHDSSLTAVSYIRRDTSASLAVPPPPPAPRISSSSRGFSTHM</sequence>
<dbReference type="PANTHER" id="PTHR42985">
    <property type="entry name" value="SODIUM-COUPLED MONOCARBOXYLATE TRANSPORTER"/>
    <property type="match status" value="1"/>
</dbReference>
<comment type="subcellular location">
    <subcellularLocation>
        <location evidence="1">Cell membrane</location>
        <topology evidence="1">Multi-pass membrane protein</topology>
    </subcellularLocation>
</comment>
<dbReference type="Gene3D" id="1.20.1730.10">
    <property type="entry name" value="Sodium/glucose cotransporter"/>
    <property type="match status" value="1"/>
</dbReference>
<evidence type="ECO:0000256" key="5">
    <source>
        <dbReference type="ARBA" id="ARBA00022692"/>
    </source>
</evidence>
<dbReference type="AlphaFoldDB" id="A0A224Z6X0"/>
<dbReference type="InterPro" id="IPR038377">
    <property type="entry name" value="Na/Glc_symporter_sf"/>
</dbReference>
<evidence type="ECO:0000256" key="8">
    <source>
        <dbReference type="ARBA" id="ARBA00023065"/>
    </source>
</evidence>
<keyword evidence="8" id="KW-0406">Ion transport</keyword>
<evidence type="ECO:0000256" key="4">
    <source>
        <dbReference type="ARBA" id="ARBA00022475"/>
    </source>
</evidence>
<feature type="transmembrane region" description="Helical" evidence="13">
    <location>
        <begin position="257"/>
        <end position="275"/>
    </location>
</feature>
<keyword evidence="3" id="KW-0813">Transport</keyword>
<dbReference type="EMBL" id="GFPF01011905">
    <property type="protein sequence ID" value="MAA23051.1"/>
    <property type="molecule type" value="Transcribed_RNA"/>
</dbReference>